<name>A0A5J5GNN1_9RHOB</name>
<keyword evidence="3" id="KW-1185">Reference proteome</keyword>
<dbReference type="GO" id="GO:0005886">
    <property type="term" value="C:plasma membrane"/>
    <property type="evidence" value="ECO:0007669"/>
    <property type="project" value="TreeGrafter"/>
</dbReference>
<dbReference type="Proteomes" id="UP000326554">
    <property type="component" value="Unassembled WGS sequence"/>
</dbReference>
<dbReference type="PANTHER" id="PTHR30050:SF5">
    <property type="entry name" value="DNAA REGULATORY INACTIVATOR HDA"/>
    <property type="match status" value="1"/>
</dbReference>
<comment type="caution">
    <text evidence="2">The sequence shown here is derived from an EMBL/GenBank/DDBJ whole genome shotgun (WGS) entry which is preliminary data.</text>
</comment>
<organism evidence="2 3">
    <name type="scientific">Histidinibacterium aquaticum</name>
    <dbReference type="NCBI Taxonomy" id="2613962"/>
    <lineage>
        <taxon>Bacteria</taxon>
        <taxon>Pseudomonadati</taxon>
        <taxon>Pseudomonadota</taxon>
        <taxon>Alphaproteobacteria</taxon>
        <taxon>Rhodobacterales</taxon>
        <taxon>Paracoccaceae</taxon>
        <taxon>Histidinibacterium</taxon>
    </lineage>
</organism>
<dbReference type="Gene3D" id="1.10.8.60">
    <property type="match status" value="1"/>
</dbReference>
<evidence type="ECO:0000313" key="2">
    <source>
        <dbReference type="EMBL" id="KAA9009909.1"/>
    </source>
</evidence>
<evidence type="ECO:0000313" key="3">
    <source>
        <dbReference type="Proteomes" id="UP000326554"/>
    </source>
</evidence>
<proteinExistence type="predicted"/>
<protein>
    <submittedName>
        <fullName evidence="2">Chromosomal replication initiator DnaA</fullName>
    </submittedName>
</protein>
<dbReference type="EMBL" id="VYQE01000001">
    <property type="protein sequence ID" value="KAA9009909.1"/>
    <property type="molecule type" value="Genomic_DNA"/>
</dbReference>
<accession>A0A5J5GNN1</accession>
<reference evidence="2 3" key="1">
    <citation type="submission" date="2019-09" db="EMBL/GenBank/DDBJ databases">
        <authorList>
            <person name="Park J.-S."/>
            <person name="Choi H.-J."/>
        </authorList>
    </citation>
    <scope>NUCLEOTIDE SEQUENCE [LARGE SCALE GENOMIC DNA]</scope>
    <source>
        <strain evidence="2 3">176SS1-4</strain>
    </source>
</reference>
<dbReference type="InterPro" id="IPR055199">
    <property type="entry name" value="Hda_lid"/>
</dbReference>
<dbReference type="SUPFAM" id="SSF52540">
    <property type="entry name" value="P-loop containing nucleoside triphosphate hydrolases"/>
    <property type="match status" value="1"/>
</dbReference>
<gene>
    <name evidence="2" type="ORF">F3S47_01175</name>
</gene>
<dbReference type="GO" id="GO:0006270">
    <property type="term" value="P:DNA replication initiation"/>
    <property type="evidence" value="ECO:0007669"/>
    <property type="project" value="TreeGrafter"/>
</dbReference>
<dbReference type="Gene3D" id="3.40.50.300">
    <property type="entry name" value="P-loop containing nucleotide triphosphate hydrolases"/>
    <property type="match status" value="1"/>
</dbReference>
<dbReference type="GO" id="GO:0003688">
    <property type="term" value="F:DNA replication origin binding"/>
    <property type="evidence" value="ECO:0007669"/>
    <property type="project" value="TreeGrafter"/>
</dbReference>
<dbReference type="AlphaFoldDB" id="A0A5J5GNN1"/>
<dbReference type="PANTHER" id="PTHR30050">
    <property type="entry name" value="CHROMOSOMAL REPLICATION INITIATOR PROTEIN DNAA"/>
    <property type="match status" value="1"/>
</dbReference>
<dbReference type="Pfam" id="PF22688">
    <property type="entry name" value="Hda_lid"/>
    <property type="match status" value="1"/>
</dbReference>
<evidence type="ECO:0000259" key="1">
    <source>
        <dbReference type="Pfam" id="PF22688"/>
    </source>
</evidence>
<sequence length="223" mass="24221">MGRQLALDLPRRIALGADAYFVGEANADAYVQATAPETWPEGKLALVGPPGSGKTHLARLFADRTGALVLEAPALTPATEPPRAPAIVVENADRLPREAEETLFHIHNAARAARTPLLLTAATPPSRWPTLLPDLRSRMEAAPVARIGDPDDRLLTAVLVKLFDDRGLSPPPEAVRYLVTRMQRSFDEAARIADLLDRAALAEQARLTIPFIRRVLPPEDETA</sequence>
<dbReference type="RefSeq" id="WP_150443394.1">
    <property type="nucleotide sequence ID" value="NZ_VYQE01000001.1"/>
</dbReference>
<dbReference type="InterPro" id="IPR027417">
    <property type="entry name" value="P-loop_NTPase"/>
</dbReference>
<feature type="domain" description="Hda lid" evidence="1">
    <location>
        <begin position="158"/>
        <end position="216"/>
    </location>
</feature>